<dbReference type="AlphaFoldDB" id="A0A4Y9YA94"/>
<evidence type="ECO:0000313" key="3">
    <source>
        <dbReference type="Proteomes" id="UP000298390"/>
    </source>
</evidence>
<accession>A0A4Y9YA94</accession>
<dbReference type="EMBL" id="SEKV01000347">
    <property type="protein sequence ID" value="TFY58653.1"/>
    <property type="molecule type" value="Genomic_DNA"/>
</dbReference>
<gene>
    <name evidence="2" type="ORF">EVJ58_g6283</name>
</gene>
<dbReference type="STRING" id="34475.A0A4Y9YA94"/>
<sequence length="299" mass="31765">MAAAKAKKAAVPVSRPMVVPAPPQAPAPVAAHALTNGKKKKKKKGKGKGPDIDPAFEGMVFDDRIYTEDEMPEEIQAQLANVVYPAEPETRSASRTGLSPELESVHLSTTASLSASLAAVARQNPGMVTEADLAATVNHLTRGIEPDAEGRFDEQSLEQLPDKLRTFVRDTYLHLSAYGDAPEKTQAMYAIAQQIHAGTGGGGANNVQSGTRYAGTYPTTLPFDPAMLSDPAFSLAMEQAAAANGLHPRDALSPTGVVLLNEYAGEEGYAEDEYYSEDELDEFDAEDDEDEDARAAATG</sequence>
<organism evidence="2 3">
    <name type="scientific">Rhodofomes roseus</name>
    <dbReference type="NCBI Taxonomy" id="34475"/>
    <lineage>
        <taxon>Eukaryota</taxon>
        <taxon>Fungi</taxon>
        <taxon>Dikarya</taxon>
        <taxon>Basidiomycota</taxon>
        <taxon>Agaricomycotina</taxon>
        <taxon>Agaricomycetes</taxon>
        <taxon>Polyporales</taxon>
        <taxon>Rhodofomes</taxon>
    </lineage>
</organism>
<reference evidence="2 3" key="1">
    <citation type="submission" date="2019-01" db="EMBL/GenBank/DDBJ databases">
        <title>Genome sequencing of the rare red list fungi Fomitopsis rosea.</title>
        <authorList>
            <person name="Buettner E."/>
            <person name="Kellner H."/>
        </authorList>
    </citation>
    <scope>NUCLEOTIDE SEQUENCE [LARGE SCALE GENOMIC DNA]</scope>
    <source>
        <strain evidence="2 3">DSM 105464</strain>
    </source>
</reference>
<evidence type="ECO:0000313" key="2">
    <source>
        <dbReference type="EMBL" id="TFY58653.1"/>
    </source>
</evidence>
<dbReference type="Proteomes" id="UP000298390">
    <property type="component" value="Unassembled WGS sequence"/>
</dbReference>
<feature type="region of interest" description="Disordered" evidence="1">
    <location>
        <begin position="1"/>
        <end position="55"/>
    </location>
</feature>
<feature type="compositionally biased region" description="Basic residues" evidence="1">
    <location>
        <begin position="37"/>
        <end position="47"/>
    </location>
</feature>
<feature type="non-terminal residue" evidence="2">
    <location>
        <position position="299"/>
    </location>
</feature>
<protein>
    <submittedName>
        <fullName evidence="2">Uncharacterized protein</fullName>
    </submittedName>
</protein>
<feature type="compositionally biased region" description="Acidic residues" evidence="1">
    <location>
        <begin position="268"/>
        <end position="292"/>
    </location>
</feature>
<name>A0A4Y9YA94_9APHY</name>
<proteinExistence type="predicted"/>
<feature type="region of interest" description="Disordered" evidence="1">
    <location>
        <begin position="268"/>
        <end position="299"/>
    </location>
</feature>
<comment type="caution">
    <text evidence="2">The sequence shown here is derived from an EMBL/GenBank/DDBJ whole genome shotgun (WGS) entry which is preliminary data.</text>
</comment>
<evidence type="ECO:0000256" key="1">
    <source>
        <dbReference type="SAM" id="MobiDB-lite"/>
    </source>
</evidence>